<organism evidence="1 2">
    <name type="scientific">Artomyces pyxidatus</name>
    <dbReference type="NCBI Taxonomy" id="48021"/>
    <lineage>
        <taxon>Eukaryota</taxon>
        <taxon>Fungi</taxon>
        <taxon>Dikarya</taxon>
        <taxon>Basidiomycota</taxon>
        <taxon>Agaricomycotina</taxon>
        <taxon>Agaricomycetes</taxon>
        <taxon>Russulales</taxon>
        <taxon>Auriscalpiaceae</taxon>
        <taxon>Artomyces</taxon>
    </lineage>
</organism>
<reference evidence="1" key="1">
    <citation type="submission" date="2021-03" db="EMBL/GenBank/DDBJ databases">
        <authorList>
            <consortium name="DOE Joint Genome Institute"/>
            <person name="Ahrendt S."/>
            <person name="Looney B.P."/>
            <person name="Miyauchi S."/>
            <person name="Morin E."/>
            <person name="Drula E."/>
            <person name="Courty P.E."/>
            <person name="Chicoki N."/>
            <person name="Fauchery L."/>
            <person name="Kohler A."/>
            <person name="Kuo A."/>
            <person name="Labutti K."/>
            <person name="Pangilinan J."/>
            <person name="Lipzen A."/>
            <person name="Riley R."/>
            <person name="Andreopoulos W."/>
            <person name="He G."/>
            <person name="Johnson J."/>
            <person name="Barry K.W."/>
            <person name="Grigoriev I.V."/>
            <person name="Nagy L."/>
            <person name="Hibbett D."/>
            <person name="Henrissat B."/>
            <person name="Matheny P.B."/>
            <person name="Labbe J."/>
            <person name="Martin F."/>
        </authorList>
    </citation>
    <scope>NUCLEOTIDE SEQUENCE</scope>
    <source>
        <strain evidence="1">HHB10654</strain>
    </source>
</reference>
<gene>
    <name evidence="1" type="ORF">BV25DRAFT_1023096</name>
</gene>
<dbReference type="Proteomes" id="UP000814140">
    <property type="component" value="Unassembled WGS sequence"/>
</dbReference>
<evidence type="ECO:0000313" key="1">
    <source>
        <dbReference type="EMBL" id="KAI0059780.1"/>
    </source>
</evidence>
<accession>A0ACB8STL2</accession>
<name>A0ACB8STL2_9AGAM</name>
<sequence>MLILLLFACTFFLHFVLGSPMASLTTSTPTNGSSFLDFSLATTSAADTCKDIDICRTRNTIIWSSLLTIFACVWTAIHRNVPAPQAGESRLWRIVGRVWEAAKIVVVTVMVPEWVLAWAVRQFLNARHVRYKLEEARGQAEGKWTEKRGKLRGVKPVLTEGDDQSAEGTRYEALPLLEAKNDPQSTSNHARESVEKSKVSEELAFDGKLVVAANKQIGRLDSSKWDNVKPECCSPMCSVSEYTLRHGFFVVMGGFHYYKDGRPQHPLTPGDVVKLVKSGDLTLPTDEEIGNLSQSDVLSKTIAILQTLWFVVQAIARGVEGLPITQLEIMTLAYTTITVAMYAVWWDKPQNVGGPVRVAVKELPEPEKVGEGTWYMHIFYAIAGIQDDRVDLRKAQRVPTFYGGGASLNAGVADVIALVAAMVFGAVHCAAWHCVFPSHTETLIWRISSLAIVALPATILASLLYYTMKIPGNMFEAVFAIVFGLVFVTSPPLYLAARALLLSLSFSTLWSLPPEAYRAVQWTLRIPHFT</sequence>
<dbReference type="EMBL" id="MU277223">
    <property type="protein sequence ID" value="KAI0059780.1"/>
    <property type="molecule type" value="Genomic_DNA"/>
</dbReference>
<protein>
    <submittedName>
        <fullName evidence="1">Uncharacterized protein</fullName>
    </submittedName>
</protein>
<comment type="caution">
    <text evidence="1">The sequence shown here is derived from an EMBL/GenBank/DDBJ whole genome shotgun (WGS) entry which is preliminary data.</text>
</comment>
<reference evidence="1" key="2">
    <citation type="journal article" date="2022" name="New Phytol.">
        <title>Evolutionary transition to the ectomycorrhizal habit in the genomes of a hyperdiverse lineage of mushroom-forming fungi.</title>
        <authorList>
            <person name="Looney B."/>
            <person name="Miyauchi S."/>
            <person name="Morin E."/>
            <person name="Drula E."/>
            <person name="Courty P.E."/>
            <person name="Kohler A."/>
            <person name="Kuo A."/>
            <person name="LaButti K."/>
            <person name="Pangilinan J."/>
            <person name="Lipzen A."/>
            <person name="Riley R."/>
            <person name="Andreopoulos W."/>
            <person name="He G."/>
            <person name="Johnson J."/>
            <person name="Nolan M."/>
            <person name="Tritt A."/>
            <person name="Barry K.W."/>
            <person name="Grigoriev I.V."/>
            <person name="Nagy L.G."/>
            <person name="Hibbett D."/>
            <person name="Henrissat B."/>
            <person name="Matheny P.B."/>
            <person name="Labbe J."/>
            <person name="Martin F.M."/>
        </authorList>
    </citation>
    <scope>NUCLEOTIDE SEQUENCE</scope>
    <source>
        <strain evidence="1">HHB10654</strain>
    </source>
</reference>
<proteinExistence type="predicted"/>
<keyword evidence="2" id="KW-1185">Reference proteome</keyword>
<evidence type="ECO:0000313" key="2">
    <source>
        <dbReference type="Proteomes" id="UP000814140"/>
    </source>
</evidence>